<dbReference type="KEGG" id="sfd:USDA257_c49540"/>
<keyword evidence="2" id="KW-0223">Dioxygenase</keyword>
<evidence type="ECO:0000259" key="1">
    <source>
        <dbReference type="PROSITE" id="PS51819"/>
    </source>
</evidence>
<feature type="domain" description="VOC" evidence="1">
    <location>
        <begin position="41"/>
        <end position="166"/>
    </location>
</feature>
<dbReference type="InterPro" id="IPR052537">
    <property type="entry name" value="Extradiol_RC_dioxygenase"/>
</dbReference>
<feature type="domain" description="VOC" evidence="1">
    <location>
        <begin position="188"/>
        <end position="304"/>
    </location>
</feature>
<dbReference type="PROSITE" id="PS51819">
    <property type="entry name" value="VOC"/>
    <property type="match status" value="2"/>
</dbReference>
<dbReference type="InterPro" id="IPR037523">
    <property type="entry name" value="VOC_core"/>
</dbReference>
<protein>
    <submittedName>
        <fullName evidence="2">Putative ring-cleaving dioxygenase MhqO</fullName>
        <ecNumber evidence="2">1.13.11.-</ecNumber>
    </submittedName>
</protein>
<dbReference type="CDD" id="cd08347">
    <property type="entry name" value="PcpA_C_like"/>
    <property type="match status" value="1"/>
</dbReference>
<dbReference type="PANTHER" id="PTHR36110">
    <property type="entry name" value="RING-CLEAVING DIOXYGENASE MHQE-RELATED"/>
    <property type="match status" value="1"/>
</dbReference>
<dbReference type="InterPro" id="IPR029068">
    <property type="entry name" value="Glyas_Bleomycin-R_OHBP_Dase"/>
</dbReference>
<dbReference type="SUPFAM" id="SSF54593">
    <property type="entry name" value="Glyoxalase/Bleomycin resistance protein/Dihydroxybiphenyl dioxygenase"/>
    <property type="match status" value="1"/>
</dbReference>
<dbReference type="eggNOG" id="COG0400">
    <property type="taxonomic scope" value="Bacteria"/>
</dbReference>
<reference evidence="2 3" key="1">
    <citation type="journal article" date="2012" name="J. Bacteriol.">
        <title>Complete genome sequence of the broad-host-range strain Sinorhizobium fredii USDA257.</title>
        <authorList>
            <person name="Schuldes J."/>
            <person name="Rodriguez Orbegoso M."/>
            <person name="Schmeisser C."/>
            <person name="Krishnan H.B."/>
            <person name="Daniel R."/>
            <person name="Streit W.R."/>
        </authorList>
    </citation>
    <scope>NUCLEOTIDE SEQUENCE [LARGE SCALE GENOMIC DNA]</scope>
    <source>
        <strain evidence="2 3">USDA 257</strain>
    </source>
</reference>
<dbReference type="AlphaFoldDB" id="I3XC82"/>
<dbReference type="InterPro" id="IPR004360">
    <property type="entry name" value="Glyas_Fos-R_dOase_dom"/>
</dbReference>
<dbReference type="Gene3D" id="3.10.180.10">
    <property type="entry name" value="2,3-Dihydroxybiphenyl 1,2-Dioxygenase, domain 1"/>
    <property type="match status" value="2"/>
</dbReference>
<dbReference type="EC" id="1.13.11.-" evidence="2"/>
<dbReference type="PATRIC" id="fig|1185652.3.peg.5136"/>
<proteinExistence type="predicted"/>
<dbReference type="Proteomes" id="UP000006180">
    <property type="component" value="Chromosome"/>
</dbReference>
<dbReference type="STRING" id="1185652.USDA257_c49540"/>
<dbReference type="eggNOG" id="COG0346">
    <property type="taxonomic scope" value="Bacteria"/>
</dbReference>
<dbReference type="Pfam" id="PF00903">
    <property type="entry name" value="Glyoxalase"/>
    <property type="match status" value="1"/>
</dbReference>
<dbReference type="SUPFAM" id="SSF53474">
    <property type="entry name" value="alpha/beta-Hydrolases"/>
    <property type="match status" value="1"/>
</dbReference>
<evidence type="ECO:0000313" key="3">
    <source>
        <dbReference type="Proteomes" id="UP000006180"/>
    </source>
</evidence>
<dbReference type="Gene3D" id="3.40.50.1820">
    <property type="entry name" value="alpha/beta hydrolase"/>
    <property type="match status" value="1"/>
</dbReference>
<organism evidence="2 3">
    <name type="scientific">Sinorhizobium fredii (strain USDA 257)</name>
    <dbReference type="NCBI Taxonomy" id="1185652"/>
    <lineage>
        <taxon>Bacteria</taxon>
        <taxon>Pseudomonadati</taxon>
        <taxon>Pseudomonadota</taxon>
        <taxon>Alphaproteobacteria</taxon>
        <taxon>Hyphomicrobiales</taxon>
        <taxon>Rhizobiaceae</taxon>
        <taxon>Sinorhizobium/Ensifer group</taxon>
        <taxon>Sinorhizobium</taxon>
    </lineage>
</organism>
<dbReference type="CDD" id="cd08346">
    <property type="entry name" value="PcpA_N_like"/>
    <property type="match status" value="1"/>
</dbReference>
<dbReference type="HOGENOM" id="CLU_035976_1_0_5"/>
<accession>I3XC82</accession>
<name>I3XC82_SINF2</name>
<dbReference type="PANTHER" id="PTHR36110:SF2">
    <property type="entry name" value="RING-CLEAVING DIOXYGENASE MHQE-RELATED"/>
    <property type="match status" value="1"/>
</dbReference>
<dbReference type="EMBL" id="CP003563">
    <property type="protein sequence ID" value="AFL53488.1"/>
    <property type="molecule type" value="Genomic_DNA"/>
</dbReference>
<dbReference type="GO" id="GO:0051213">
    <property type="term" value="F:dioxygenase activity"/>
    <property type="evidence" value="ECO:0007669"/>
    <property type="project" value="UniProtKB-KW"/>
</dbReference>
<gene>
    <name evidence="2" type="primary">mhqO2</name>
    <name evidence="2" type="ORF">USDA257_c49540</name>
</gene>
<keyword evidence="2" id="KW-0560">Oxidoreductase</keyword>
<dbReference type="InterPro" id="IPR029058">
    <property type="entry name" value="AB_hydrolase_fold"/>
</dbReference>
<evidence type="ECO:0000313" key="2">
    <source>
        <dbReference type="EMBL" id="AFL53488.1"/>
    </source>
</evidence>
<sequence length="555" mass="60510">MARLSAPSSPENGIERRSDLIDLSSMNRHGRRQEAKTVPSGIHHITLISRKVQANVDFYVGFLGLHLVKRTGGFEDPNQLHLFYGDASGSPGSLVSFLIWEDGSPGRVGSGQPSEIAFAIPAESIGFWLTRALQFNVQITGPAQEFGEPVLRLKDPDGVIVKLVGTDALAEPAPWASRDIPEADSIRRLRGATVLTEKPKETAHFLRSHFGYREAAATDTIHRLVSSSGDVVDVRDASGFWAAAPGTGTIDHIAFRALDEATVLAVRADLEQEHAGATNAHDRKYFFSLYVREPGGSLYELATDGPGFAIDELPDALGSKLFLPPHLSSDPAATVVRLPQFALPGEPRLTLRELPFVHRFHHPERMNERTFVLLHGSGGNETDMLPFGHQLDPRATLMGVRGRSTEEGFPRWFRRLSMTSFDQRDIRSEAEAFAAFVEEAREGYGLDLARTVFIGYSNGANLLAAVMLLHPGVIRNAVLMRAMAALEDAPKADLAGTNVLMLTGKDDLYGKHAPQLKAELQESGANFEAVDLDTGHGIGPEDIAVIRPWLTETGL</sequence>